<evidence type="ECO:0000313" key="2">
    <source>
        <dbReference type="Proteomes" id="UP000054549"/>
    </source>
</evidence>
<keyword evidence="2" id="KW-1185">Reference proteome</keyword>
<dbReference type="HOGENOM" id="CLU_2830697_0_0_1"/>
<dbReference type="InParanoid" id="A0A0C2XIS0"/>
<dbReference type="Proteomes" id="UP000054549">
    <property type="component" value="Unassembled WGS sequence"/>
</dbReference>
<reference evidence="1 2" key="1">
    <citation type="submission" date="2014-04" db="EMBL/GenBank/DDBJ databases">
        <title>Evolutionary Origins and Diversification of the Mycorrhizal Mutualists.</title>
        <authorList>
            <consortium name="DOE Joint Genome Institute"/>
            <consortium name="Mycorrhizal Genomics Consortium"/>
            <person name="Kohler A."/>
            <person name="Kuo A."/>
            <person name="Nagy L.G."/>
            <person name="Floudas D."/>
            <person name="Copeland A."/>
            <person name="Barry K.W."/>
            <person name="Cichocki N."/>
            <person name="Veneault-Fourrey C."/>
            <person name="LaButti K."/>
            <person name="Lindquist E.A."/>
            <person name="Lipzen A."/>
            <person name="Lundell T."/>
            <person name="Morin E."/>
            <person name="Murat C."/>
            <person name="Riley R."/>
            <person name="Ohm R."/>
            <person name="Sun H."/>
            <person name="Tunlid A."/>
            <person name="Henrissat B."/>
            <person name="Grigoriev I.V."/>
            <person name="Hibbett D.S."/>
            <person name="Martin F."/>
        </authorList>
    </citation>
    <scope>NUCLEOTIDE SEQUENCE [LARGE SCALE GENOMIC DNA]</scope>
    <source>
        <strain evidence="1 2">Koide BX008</strain>
    </source>
</reference>
<dbReference type="EMBL" id="KN818226">
    <property type="protein sequence ID" value="KIL69376.1"/>
    <property type="molecule type" value="Genomic_DNA"/>
</dbReference>
<accession>A0A0C2XIS0</accession>
<dbReference type="AlphaFoldDB" id="A0A0C2XIS0"/>
<sequence>MVIENFERGPSYRTNAAATRKAYSGSAQFMSRICYKGIRWMFETCNLTLDVAIDRGLFSLIVQWRA</sequence>
<organism evidence="1 2">
    <name type="scientific">Amanita muscaria (strain Koide BX008)</name>
    <dbReference type="NCBI Taxonomy" id="946122"/>
    <lineage>
        <taxon>Eukaryota</taxon>
        <taxon>Fungi</taxon>
        <taxon>Dikarya</taxon>
        <taxon>Basidiomycota</taxon>
        <taxon>Agaricomycotina</taxon>
        <taxon>Agaricomycetes</taxon>
        <taxon>Agaricomycetidae</taxon>
        <taxon>Agaricales</taxon>
        <taxon>Pluteineae</taxon>
        <taxon>Amanitaceae</taxon>
        <taxon>Amanita</taxon>
    </lineage>
</organism>
<protein>
    <submittedName>
        <fullName evidence="1">Uncharacterized protein</fullName>
    </submittedName>
</protein>
<name>A0A0C2XIS0_AMAMK</name>
<gene>
    <name evidence="1" type="ORF">M378DRAFT_157639</name>
</gene>
<evidence type="ECO:0000313" key="1">
    <source>
        <dbReference type="EMBL" id="KIL69376.1"/>
    </source>
</evidence>
<proteinExistence type="predicted"/>